<evidence type="ECO:0000256" key="6">
    <source>
        <dbReference type="ARBA" id="ARBA00022989"/>
    </source>
</evidence>
<evidence type="ECO:0000256" key="3">
    <source>
        <dbReference type="ARBA" id="ARBA00022448"/>
    </source>
</evidence>
<dbReference type="EMBL" id="CP002042">
    <property type="protein sequence ID" value="ADH62792.1"/>
    <property type="molecule type" value="Genomic_DNA"/>
</dbReference>
<proteinExistence type="inferred from homology"/>
<dbReference type="KEGG" id="msv:Mesil_0880"/>
<dbReference type="eggNOG" id="COG1115">
    <property type="taxonomic scope" value="Bacteria"/>
</dbReference>
<feature type="transmembrane region" description="Helical" evidence="8">
    <location>
        <begin position="313"/>
        <end position="333"/>
    </location>
</feature>
<keyword evidence="7 8" id="KW-0472">Membrane</keyword>
<feature type="transmembrane region" description="Helical" evidence="8">
    <location>
        <begin position="397"/>
        <end position="415"/>
    </location>
</feature>
<keyword evidence="6 8" id="KW-1133">Transmembrane helix</keyword>
<dbReference type="OrthoDB" id="9804874at2"/>
<dbReference type="NCBIfam" id="TIGR00835">
    <property type="entry name" value="agcS"/>
    <property type="match status" value="1"/>
</dbReference>
<keyword evidence="3 8" id="KW-0813">Transport</keyword>
<dbReference type="PRINTS" id="PR00175">
    <property type="entry name" value="NAALASMPORT"/>
</dbReference>
<dbReference type="Proteomes" id="UP000001916">
    <property type="component" value="Chromosome"/>
</dbReference>
<dbReference type="HOGENOM" id="CLU_024867_1_2_0"/>
<dbReference type="AlphaFoldDB" id="D7BBZ6"/>
<dbReference type="GO" id="GO:0005886">
    <property type="term" value="C:plasma membrane"/>
    <property type="evidence" value="ECO:0007669"/>
    <property type="project" value="UniProtKB-SubCell"/>
</dbReference>
<feature type="transmembrane region" description="Helical" evidence="8">
    <location>
        <begin position="218"/>
        <end position="239"/>
    </location>
</feature>
<evidence type="ECO:0000313" key="10">
    <source>
        <dbReference type="Proteomes" id="UP000001916"/>
    </source>
</evidence>
<name>D7BBZ6_ALLS1</name>
<dbReference type="PANTHER" id="PTHR30330">
    <property type="entry name" value="AGSS FAMILY TRANSPORTER, SODIUM-ALANINE"/>
    <property type="match status" value="1"/>
</dbReference>
<feature type="transmembrane region" description="Helical" evidence="8">
    <location>
        <begin position="188"/>
        <end position="206"/>
    </location>
</feature>
<keyword evidence="5 8" id="KW-0812">Transmembrane</keyword>
<evidence type="ECO:0000256" key="2">
    <source>
        <dbReference type="ARBA" id="ARBA00009261"/>
    </source>
</evidence>
<keyword evidence="8" id="KW-0769">Symport</keyword>
<evidence type="ECO:0000256" key="7">
    <source>
        <dbReference type="ARBA" id="ARBA00023136"/>
    </source>
</evidence>
<accession>D7BBZ6</accession>
<feature type="transmembrane region" description="Helical" evidence="8">
    <location>
        <begin position="150"/>
        <end position="168"/>
    </location>
</feature>
<dbReference type="PROSITE" id="PS50283">
    <property type="entry name" value="NA_SOLUT_SYMP_3"/>
    <property type="match status" value="1"/>
</dbReference>
<sequence>MDVLAINAVLNRVVFGLEAKFVFLAVGLVLTVALGFIQFRRLGVIVSETLGAIRERAQGFGGQITPFQAAMVAIAATVGTGHFIGMIAAILTGGPGAVFWMWLGYLLGMATKFAEATLAVHFRRMYTDGSVSGGPMFYISRGLRDRFGRLGAFLGGAFALFAAIAAFGIGNLSQAGAVGNSLQSAFNIPPAITGLGVAVVVGLIIGGGIRRIAAFAQFIVPVKLLLLALAIIPLLVVYAGQIPTALAQIFSAAFNLQAFAGGALGSYIAMVNAGLGRGIFANEAGLGSAPIAHAQAQVDHPVRQGFWGVAEMLVSLVVTTLMALTFLASGLWQREGVGAAPQAAVTMFQAHPLGVGDIILALTLAALAFGTMVSWAFYGEEAASYLFGEGIRWPYRITFVVIAFVAPIGGFNAFIDISDTLNGFMAIPNLLALLLLAPLVARLVREFFQGEPWRVPED</sequence>
<keyword evidence="4 8" id="KW-1003">Cell membrane</keyword>
<evidence type="ECO:0000256" key="4">
    <source>
        <dbReference type="ARBA" id="ARBA00022475"/>
    </source>
</evidence>
<dbReference type="InterPro" id="IPR001734">
    <property type="entry name" value="Na/solute_symporter"/>
</dbReference>
<dbReference type="PANTHER" id="PTHR30330:SF3">
    <property type="entry name" value="TRANSCRIPTIONAL REGULATOR, LRP FAMILY"/>
    <property type="match status" value="1"/>
</dbReference>
<dbReference type="Pfam" id="PF01235">
    <property type="entry name" value="Na_Ala_symp"/>
    <property type="match status" value="1"/>
</dbReference>
<dbReference type="GO" id="GO:0005283">
    <property type="term" value="F:amino acid:sodium symporter activity"/>
    <property type="evidence" value="ECO:0007669"/>
    <property type="project" value="InterPro"/>
</dbReference>
<gene>
    <name evidence="9" type="ordered locus">Mesil_0880</name>
</gene>
<evidence type="ECO:0000256" key="5">
    <source>
        <dbReference type="ARBA" id="ARBA00022692"/>
    </source>
</evidence>
<reference evidence="9 10" key="1">
    <citation type="journal article" date="2010" name="Stand. Genomic Sci.">
        <title>Complete genome sequence of Meiothermus silvanus type strain (VI-R2).</title>
        <authorList>
            <person name="Sikorski J."/>
            <person name="Tindall B.J."/>
            <person name="Lowry S."/>
            <person name="Lucas S."/>
            <person name="Nolan M."/>
            <person name="Copeland A."/>
            <person name="Glavina Del Rio T."/>
            <person name="Tice H."/>
            <person name="Cheng J.F."/>
            <person name="Han C."/>
            <person name="Pitluck S."/>
            <person name="Liolios K."/>
            <person name="Ivanova N."/>
            <person name="Mavromatis K."/>
            <person name="Mikhailova N."/>
            <person name="Pati A."/>
            <person name="Goodwin L."/>
            <person name="Chen A."/>
            <person name="Palaniappan K."/>
            <person name="Land M."/>
            <person name="Hauser L."/>
            <person name="Chang Y.J."/>
            <person name="Jeffries C.D."/>
            <person name="Rohde M."/>
            <person name="Goker M."/>
            <person name="Woyke T."/>
            <person name="Bristow J."/>
            <person name="Eisen J.A."/>
            <person name="Markowitz V."/>
            <person name="Hugenholtz P."/>
            <person name="Kyrpides N.C."/>
            <person name="Klenk H.P."/>
            <person name="Lapidus A."/>
        </authorList>
    </citation>
    <scope>NUCLEOTIDE SEQUENCE [LARGE SCALE GENOMIC DNA]</scope>
    <source>
        <strain evidence="10">ATCC 700542 / DSM 9946 / VI-R2</strain>
    </source>
</reference>
<evidence type="ECO:0000256" key="1">
    <source>
        <dbReference type="ARBA" id="ARBA00004651"/>
    </source>
</evidence>
<dbReference type="InterPro" id="IPR001463">
    <property type="entry name" value="Na/Ala_symport"/>
</dbReference>
<feature type="transmembrane region" description="Helical" evidence="8">
    <location>
        <begin position="245"/>
        <end position="269"/>
    </location>
</feature>
<dbReference type="RefSeq" id="WP_013157377.1">
    <property type="nucleotide sequence ID" value="NC_014212.1"/>
</dbReference>
<comment type="subcellular location">
    <subcellularLocation>
        <location evidence="1 8">Cell membrane</location>
        <topology evidence="1 8">Multi-pass membrane protein</topology>
    </subcellularLocation>
</comment>
<organism evidence="9 10">
    <name type="scientific">Allomeiothermus silvanus (strain ATCC 700542 / DSM 9946 / NBRC 106475 / NCIMB 13440 / VI-R2)</name>
    <name type="common">Thermus silvanus</name>
    <dbReference type="NCBI Taxonomy" id="526227"/>
    <lineage>
        <taxon>Bacteria</taxon>
        <taxon>Thermotogati</taxon>
        <taxon>Deinococcota</taxon>
        <taxon>Deinococci</taxon>
        <taxon>Thermales</taxon>
        <taxon>Thermaceae</taxon>
        <taxon>Allomeiothermus</taxon>
    </lineage>
</organism>
<dbReference type="Gene3D" id="1.20.1740.10">
    <property type="entry name" value="Amino acid/polyamine transporter I"/>
    <property type="match status" value="1"/>
</dbReference>
<protein>
    <submittedName>
        <fullName evidence="9">Amino acid carrier protein</fullName>
    </submittedName>
</protein>
<feature type="transmembrane region" description="Helical" evidence="8">
    <location>
        <begin position="353"/>
        <end position="377"/>
    </location>
</feature>
<dbReference type="STRING" id="526227.Mesil_0880"/>
<feature type="transmembrane region" description="Helical" evidence="8">
    <location>
        <begin position="21"/>
        <end position="39"/>
    </location>
</feature>
<keyword evidence="10" id="KW-1185">Reference proteome</keyword>
<evidence type="ECO:0000313" key="9">
    <source>
        <dbReference type="EMBL" id="ADH62792.1"/>
    </source>
</evidence>
<feature type="transmembrane region" description="Helical" evidence="8">
    <location>
        <begin position="421"/>
        <end position="444"/>
    </location>
</feature>
<comment type="similarity">
    <text evidence="2 8">Belongs to the alanine or glycine:cation symporter (AGCS) (TC 2.A.25) family.</text>
</comment>
<evidence type="ECO:0000256" key="8">
    <source>
        <dbReference type="RuleBase" id="RU363064"/>
    </source>
</evidence>